<protein>
    <submittedName>
        <fullName evidence="2">ORF-X</fullName>
    </submittedName>
</protein>
<keyword evidence="3" id="KW-1185">Reference proteome</keyword>
<feature type="compositionally biased region" description="Pro residues" evidence="1">
    <location>
        <begin position="110"/>
        <end position="121"/>
    </location>
</feature>
<dbReference type="Proteomes" id="UP000132730">
    <property type="component" value="Segment"/>
</dbReference>
<feature type="non-terminal residue" evidence="2">
    <location>
        <position position="144"/>
    </location>
</feature>
<reference evidence="2 3" key="1">
    <citation type="journal article" date="2015" name="Genome Announc.">
        <title>Complete Genome Sequence of a Novel Avian Polyomavirus Isolated from Gouldian Finch.</title>
        <authorList>
            <person name="Heenemann K."/>
            <person name="Sieg M."/>
            <person name="Rueckner A."/>
            <person name="Vahlenkamp T.W."/>
        </authorList>
    </citation>
    <scope>NUCLEOTIDE SEQUENCE [LARGE SCALE GENOMIC DNA]</scope>
    <source>
        <strain evidence="2">1209</strain>
    </source>
</reference>
<feature type="compositionally biased region" description="Polar residues" evidence="1">
    <location>
        <begin position="16"/>
        <end position="28"/>
    </location>
</feature>
<evidence type="ECO:0000313" key="3">
    <source>
        <dbReference type="Proteomes" id="UP000132730"/>
    </source>
</evidence>
<evidence type="ECO:0000256" key="1">
    <source>
        <dbReference type="SAM" id="MobiDB-lite"/>
    </source>
</evidence>
<accession>A0A0K1EUB4</accession>
<dbReference type="EMBL" id="KT302407">
    <property type="protein sequence ID" value="AKT44373.1"/>
    <property type="molecule type" value="Genomic_DNA"/>
</dbReference>
<organism evidence="2 3">
    <name type="scientific">Erythrura gouldiae polyomavirus 1</name>
    <dbReference type="NCBI Taxonomy" id="2169903"/>
    <lineage>
        <taxon>Viruses</taxon>
        <taxon>Monodnaviria</taxon>
        <taxon>Shotokuvirae</taxon>
        <taxon>Cossaviricota</taxon>
        <taxon>Papovaviricetes</taxon>
        <taxon>Sepolyvirales</taxon>
        <taxon>Polyomaviridae</taxon>
        <taxon>Gammapolyomavirus</taxon>
        <taxon>Gammapolyomavirus egouldiae</taxon>
    </lineage>
</organism>
<feature type="compositionally biased region" description="Low complexity" evidence="1">
    <location>
        <begin position="42"/>
        <end position="52"/>
    </location>
</feature>
<feature type="region of interest" description="Disordered" evidence="1">
    <location>
        <begin position="1"/>
        <end position="129"/>
    </location>
</feature>
<proteinExistence type="predicted"/>
<name>A0A0K1EUB4_9POLY</name>
<evidence type="ECO:0000313" key="2">
    <source>
        <dbReference type="EMBL" id="AKT44373.1"/>
    </source>
</evidence>
<feature type="compositionally biased region" description="Polar residues" evidence="1">
    <location>
        <begin position="87"/>
        <end position="102"/>
    </location>
</feature>
<dbReference type="GeneID" id="37620326"/>
<dbReference type="RefSeq" id="YP_009508814.1">
    <property type="nucleotide sequence ID" value="NC_039052.1"/>
</dbReference>
<dbReference type="KEGG" id="vg:37620326"/>
<sequence>MQGHSRFPPGFEHNNPEGQWNQWKQTGTHLPHRGLGPKISGPLDPRLLDLNPNPFPNRKQKRPAGAHGARPEGPQTPPKASADSGATGVSNTDTTDTGASFGSSTLDSPPVSPPSLSPEPASPDGLHAPAPCYEGSCTCTFNLK</sequence>